<evidence type="ECO:0000259" key="8">
    <source>
        <dbReference type="Pfam" id="PF05154"/>
    </source>
</evidence>
<name>A0A383ATR9_9ZZZZ</name>
<evidence type="ECO:0000256" key="3">
    <source>
        <dbReference type="ARBA" id="ARBA00022729"/>
    </source>
</evidence>
<keyword evidence="5 7" id="KW-0472">Membrane</keyword>
<proteinExistence type="predicted"/>
<feature type="transmembrane region" description="Helical" evidence="7">
    <location>
        <begin position="37"/>
        <end position="58"/>
    </location>
</feature>
<dbReference type="InterPro" id="IPR007829">
    <property type="entry name" value="TM2"/>
</dbReference>
<dbReference type="PANTHER" id="PTHR21016">
    <property type="entry name" value="BETA-AMYLOID BINDING PROTEIN-RELATED"/>
    <property type="match status" value="1"/>
</dbReference>
<dbReference type="GO" id="GO:0016020">
    <property type="term" value="C:membrane"/>
    <property type="evidence" value="ECO:0007669"/>
    <property type="project" value="UniProtKB-SubCell"/>
</dbReference>
<reference evidence="9" key="1">
    <citation type="submission" date="2018-05" db="EMBL/GenBank/DDBJ databases">
        <authorList>
            <person name="Lanie J.A."/>
            <person name="Ng W.-L."/>
            <person name="Kazmierczak K.M."/>
            <person name="Andrzejewski T.M."/>
            <person name="Davidsen T.M."/>
            <person name="Wayne K.J."/>
            <person name="Tettelin H."/>
            <person name="Glass J.I."/>
            <person name="Rusch D."/>
            <person name="Podicherti R."/>
            <person name="Tsui H.-C.T."/>
            <person name="Winkler M.E."/>
        </authorList>
    </citation>
    <scope>NUCLEOTIDE SEQUENCE</scope>
</reference>
<keyword evidence="3" id="KW-0732">Signal</keyword>
<evidence type="ECO:0000256" key="4">
    <source>
        <dbReference type="ARBA" id="ARBA00022989"/>
    </source>
</evidence>
<evidence type="ECO:0000256" key="6">
    <source>
        <dbReference type="ARBA" id="ARBA00023180"/>
    </source>
</evidence>
<evidence type="ECO:0000256" key="1">
    <source>
        <dbReference type="ARBA" id="ARBA00004141"/>
    </source>
</evidence>
<dbReference type="AlphaFoldDB" id="A0A383ATR9"/>
<sequence>MTTDSTATSEKSFVATLLLLLLLGAFGAHRFYVGKPGTAILFIFTLGGLGFWGLYDLIMIVTGKFKDSSGLPICVY</sequence>
<evidence type="ECO:0000256" key="2">
    <source>
        <dbReference type="ARBA" id="ARBA00022692"/>
    </source>
</evidence>
<keyword evidence="4 7" id="KW-1133">Transmembrane helix</keyword>
<evidence type="ECO:0000313" key="9">
    <source>
        <dbReference type="EMBL" id="SVE11227.1"/>
    </source>
</evidence>
<protein>
    <recommendedName>
        <fullName evidence="8">TM2 domain-containing protein</fullName>
    </recommendedName>
</protein>
<evidence type="ECO:0000256" key="7">
    <source>
        <dbReference type="SAM" id="Phobius"/>
    </source>
</evidence>
<dbReference type="Pfam" id="PF05154">
    <property type="entry name" value="TM2"/>
    <property type="match status" value="1"/>
</dbReference>
<organism evidence="9">
    <name type="scientific">marine metagenome</name>
    <dbReference type="NCBI Taxonomy" id="408172"/>
    <lineage>
        <taxon>unclassified sequences</taxon>
        <taxon>metagenomes</taxon>
        <taxon>ecological metagenomes</taxon>
    </lineage>
</organism>
<dbReference type="EMBL" id="UINC01194909">
    <property type="protein sequence ID" value="SVE11227.1"/>
    <property type="molecule type" value="Genomic_DNA"/>
</dbReference>
<dbReference type="InterPro" id="IPR050932">
    <property type="entry name" value="TM2D1-3-like"/>
</dbReference>
<keyword evidence="2 7" id="KW-0812">Transmembrane</keyword>
<dbReference type="PANTHER" id="PTHR21016:SF7">
    <property type="entry name" value="TM2 DOMAIN-CONTAINING PROTEIN 3"/>
    <property type="match status" value="1"/>
</dbReference>
<evidence type="ECO:0000256" key="5">
    <source>
        <dbReference type="ARBA" id="ARBA00023136"/>
    </source>
</evidence>
<feature type="domain" description="TM2" evidence="8">
    <location>
        <begin position="10"/>
        <end position="58"/>
    </location>
</feature>
<accession>A0A383ATR9</accession>
<comment type="subcellular location">
    <subcellularLocation>
        <location evidence="1">Membrane</location>
        <topology evidence="1">Multi-pass membrane protein</topology>
    </subcellularLocation>
</comment>
<gene>
    <name evidence="9" type="ORF">METZ01_LOCUS464081</name>
</gene>
<keyword evidence="6" id="KW-0325">Glycoprotein</keyword>